<keyword evidence="2 4" id="KW-0813">Transport</keyword>
<evidence type="ECO:0000256" key="4">
    <source>
        <dbReference type="RuleBase" id="RU003512"/>
    </source>
</evidence>
<evidence type="ECO:0000256" key="3">
    <source>
        <dbReference type="ARBA" id="ARBA00022729"/>
    </source>
</evidence>
<feature type="chain" id="PRO_5041735228" evidence="6">
    <location>
        <begin position="22"/>
        <end position="349"/>
    </location>
</feature>
<dbReference type="PANTHER" id="PTHR42953">
    <property type="entry name" value="HIGH-AFFINITY ZINC UPTAKE SYSTEM PROTEIN ZNUA-RELATED"/>
    <property type="match status" value="1"/>
</dbReference>
<dbReference type="Gene3D" id="3.40.50.1980">
    <property type="entry name" value="Nitrogenase molybdenum iron protein domain"/>
    <property type="match status" value="2"/>
</dbReference>
<accession>A0AA87IJM5</accession>
<evidence type="ECO:0000256" key="6">
    <source>
        <dbReference type="SAM" id="SignalP"/>
    </source>
</evidence>
<dbReference type="GO" id="GO:0030001">
    <property type="term" value="P:metal ion transport"/>
    <property type="evidence" value="ECO:0007669"/>
    <property type="project" value="InterPro"/>
</dbReference>
<evidence type="ECO:0000256" key="5">
    <source>
        <dbReference type="SAM" id="MobiDB-lite"/>
    </source>
</evidence>
<dbReference type="PRINTS" id="PR00691">
    <property type="entry name" value="ADHESINB"/>
</dbReference>
<sequence>MNLAKVKTSMVLILSCILALAGCNSNQNESSGQNEDSSASDDQLKIVTTFFPVYEFTSNITQDKANVELLVPSNVEPHDWKPTPKDMAMIQEADVVIYNSTYMETWITSIQDSLDENQPLFVEASQGIDLMEGAAHEHDHEEVYGHGEEEGHHEEYHEYGEEGDHHEEEEGHHEHSGEQLDPHVWLSPVLAQEEVKTITDAIVKLDPENQRYYESRSEEYTQELDELFHKTLKDISGKEIITQHATFGYLAREYDLVQVPIAGLSPSQEPGPAKLAELKDFAEEKEINVIYFGETTSPKVAETLATEIGAETEVLSTLEGLSQEDKEAGLGYIDIMKNNLTSLEKSLKK</sequence>
<dbReference type="InterPro" id="IPR006128">
    <property type="entry name" value="Lipoprotein_PsaA-like"/>
</dbReference>
<protein>
    <submittedName>
        <fullName evidence="7">Zn(II)-binding lipoprotein</fullName>
    </submittedName>
</protein>
<dbReference type="Proteomes" id="UP000004725">
    <property type="component" value="Unassembled WGS sequence"/>
</dbReference>
<gene>
    <name evidence="7" type="ORF">A1A1_13627</name>
</gene>
<dbReference type="InterPro" id="IPR006129">
    <property type="entry name" value="AdhesinB"/>
</dbReference>
<dbReference type="SUPFAM" id="SSF53807">
    <property type="entry name" value="Helical backbone' metal receptor"/>
    <property type="match status" value="1"/>
</dbReference>
<feature type="region of interest" description="Disordered" evidence="5">
    <location>
        <begin position="145"/>
        <end position="180"/>
    </location>
</feature>
<comment type="caution">
    <text evidence="7">The sequence shown here is derived from an EMBL/GenBank/DDBJ whole genome shotgun (WGS) entry which is preliminary data.</text>
</comment>
<dbReference type="AlphaFoldDB" id="A0AA87IJM5"/>
<dbReference type="PRINTS" id="PR00690">
    <property type="entry name" value="ADHESNFAMILY"/>
</dbReference>
<comment type="similarity">
    <text evidence="1 4">Belongs to the bacterial solute-binding protein 9 family.</text>
</comment>
<keyword evidence="3 6" id="KW-0732">Signal</keyword>
<keyword evidence="7" id="KW-0449">Lipoprotein</keyword>
<dbReference type="PANTHER" id="PTHR42953:SF3">
    <property type="entry name" value="HIGH-AFFINITY ZINC UPTAKE SYSTEM PROTEIN ZNUA"/>
    <property type="match status" value="1"/>
</dbReference>
<dbReference type="GO" id="GO:0046872">
    <property type="term" value="F:metal ion binding"/>
    <property type="evidence" value="ECO:0007669"/>
    <property type="project" value="InterPro"/>
</dbReference>
<reference evidence="7 8" key="1">
    <citation type="journal article" date="2012" name="J. Bacteriol.">
        <title>Genome Sequence of the Antarctic Psychrophile Bacterium Planococcus antarcticus DSM 14505.</title>
        <authorList>
            <person name="Margolles A."/>
            <person name="Gueimonde M."/>
            <person name="Sanchez B."/>
        </authorList>
    </citation>
    <scope>NUCLEOTIDE SEQUENCE [LARGE SCALE GENOMIC DNA]</scope>
    <source>
        <strain evidence="7 8">DSM 14505</strain>
    </source>
</reference>
<name>A0AA87IJM5_9BACL</name>
<feature type="signal peptide" evidence="6">
    <location>
        <begin position="1"/>
        <end position="21"/>
    </location>
</feature>
<dbReference type="InterPro" id="IPR006127">
    <property type="entry name" value="ZnuA-like"/>
</dbReference>
<evidence type="ECO:0000313" key="7">
    <source>
        <dbReference type="EMBL" id="EIM05920.1"/>
    </source>
</evidence>
<organism evidence="7 8">
    <name type="scientific">Planococcus antarcticus DSM 14505</name>
    <dbReference type="NCBI Taxonomy" id="1185653"/>
    <lineage>
        <taxon>Bacteria</taxon>
        <taxon>Bacillati</taxon>
        <taxon>Bacillota</taxon>
        <taxon>Bacilli</taxon>
        <taxon>Bacillales</taxon>
        <taxon>Caryophanaceae</taxon>
        <taxon>Planococcus</taxon>
    </lineage>
</organism>
<dbReference type="EMBL" id="AJYB01000045">
    <property type="protein sequence ID" value="EIM05920.1"/>
    <property type="molecule type" value="Genomic_DNA"/>
</dbReference>
<dbReference type="InterPro" id="IPR050492">
    <property type="entry name" value="Bact_metal-bind_prot9"/>
</dbReference>
<evidence type="ECO:0000313" key="8">
    <source>
        <dbReference type="Proteomes" id="UP000004725"/>
    </source>
</evidence>
<dbReference type="Pfam" id="PF01297">
    <property type="entry name" value="ZnuA"/>
    <property type="match status" value="1"/>
</dbReference>
<evidence type="ECO:0000256" key="2">
    <source>
        <dbReference type="ARBA" id="ARBA00022448"/>
    </source>
</evidence>
<dbReference type="GO" id="GO:0007155">
    <property type="term" value="P:cell adhesion"/>
    <property type="evidence" value="ECO:0007669"/>
    <property type="project" value="InterPro"/>
</dbReference>
<evidence type="ECO:0000256" key="1">
    <source>
        <dbReference type="ARBA" id="ARBA00011028"/>
    </source>
</evidence>
<proteinExistence type="inferred from homology"/>
<dbReference type="PROSITE" id="PS51257">
    <property type="entry name" value="PROKAR_LIPOPROTEIN"/>
    <property type="match status" value="1"/>
</dbReference>